<keyword evidence="6" id="KW-1185">Reference proteome</keyword>
<keyword evidence="2" id="KW-0560">Oxidoreductase</keyword>
<feature type="chain" id="PRO_5042214645" description="Tyrosinase copper-binding domain-containing protein" evidence="3">
    <location>
        <begin position="20"/>
        <end position="400"/>
    </location>
</feature>
<dbReference type="InterPro" id="IPR002227">
    <property type="entry name" value="Tyrosinase_Cu-bd"/>
</dbReference>
<feature type="domain" description="Tyrosinase copper-binding" evidence="4">
    <location>
        <begin position="328"/>
        <end position="339"/>
    </location>
</feature>
<reference evidence="5" key="1">
    <citation type="journal article" date="2023" name="Mol. Phylogenet. Evol.">
        <title>Genome-scale phylogeny and comparative genomics of the fungal order Sordariales.</title>
        <authorList>
            <person name="Hensen N."/>
            <person name="Bonometti L."/>
            <person name="Westerberg I."/>
            <person name="Brannstrom I.O."/>
            <person name="Guillou S."/>
            <person name="Cros-Aarteil S."/>
            <person name="Calhoun S."/>
            <person name="Haridas S."/>
            <person name="Kuo A."/>
            <person name="Mondo S."/>
            <person name="Pangilinan J."/>
            <person name="Riley R."/>
            <person name="LaButti K."/>
            <person name="Andreopoulos B."/>
            <person name="Lipzen A."/>
            <person name="Chen C."/>
            <person name="Yan M."/>
            <person name="Daum C."/>
            <person name="Ng V."/>
            <person name="Clum A."/>
            <person name="Steindorff A."/>
            <person name="Ohm R.A."/>
            <person name="Martin F."/>
            <person name="Silar P."/>
            <person name="Natvig D.O."/>
            <person name="Lalanne C."/>
            <person name="Gautier V."/>
            <person name="Ament-Velasquez S.L."/>
            <person name="Kruys A."/>
            <person name="Hutchinson M.I."/>
            <person name="Powell A.J."/>
            <person name="Barry K."/>
            <person name="Miller A.N."/>
            <person name="Grigoriev I.V."/>
            <person name="Debuchy R."/>
            <person name="Gladieux P."/>
            <person name="Hiltunen Thoren M."/>
            <person name="Johannesson H."/>
        </authorList>
    </citation>
    <scope>NUCLEOTIDE SEQUENCE</scope>
    <source>
        <strain evidence="5">CBS 232.78</strain>
    </source>
</reference>
<dbReference type="InterPro" id="IPR050316">
    <property type="entry name" value="Tyrosinase/Hemocyanin"/>
</dbReference>
<dbReference type="GO" id="GO:0016491">
    <property type="term" value="F:oxidoreductase activity"/>
    <property type="evidence" value="ECO:0007669"/>
    <property type="project" value="UniProtKB-KW"/>
</dbReference>
<name>A0AAE0NP88_9PEZI</name>
<feature type="signal peptide" evidence="3">
    <location>
        <begin position="1"/>
        <end position="19"/>
    </location>
</feature>
<dbReference type="EMBL" id="JAULSW010000004">
    <property type="protein sequence ID" value="KAK3385203.1"/>
    <property type="molecule type" value="Genomic_DNA"/>
</dbReference>
<dbReference type="PRINTS" id="PR00092">
    <property type="entry name" value="TYROSINASE"/>
</dbReference>
<evidence type="ECO:0000256" key="2">
    <source>
        <dbReference type="ARBA" id="ARBA00023002"/>
    </source>
</evidence>
<sequence>MRSIIWSASVLLLPSAALAGVVAVGGDWRSKVNVQRNGFYPLDVVDQLEEATMTKVDEYMTKKIAAGKNNGCTLEKAGVRREWGDMTIEQRSDFINATLCLMKAPSKAPKDQFPGARSRYDDFMAYHLTNAGTLHDTIGLFPAHKYFLLAYENALRNECGYKGYHPYMNYDRYTKDPTKSALFNGNATSMGGNGAPDPKYTGLRTSAGTIKSAGGGGCVTEGPFKDYMATVGPGSPVMENVPKNPLSSGGGYNPRCMRRDVNANAALGATADRSYNLITKSKDINSFYNTLLTPPQNRTDPYNWGIHTSGHYIAGGDPGGDPMVSPGDPIFYFHHAMLDRLWWIWQMQDPDTRVNAQVSLGGSGASRKLDLKWLATDVFPVLEAHDGLGGHGGAFCHVYV</sequence>
<evidence type="ECO:0000256" key="3">
    <source>
        <dbReference type="SAM" id="SignalP"/>
    </source>
</evidence>
<dbReference type="PANTHER" id="PTHR11474:SF125">
    <property type="entry name" value="N-ACETYL-6-HYDROXYTRYPTOPHAN OXIDASE IVOB-RELATED"/>
    <property type="match status" value="1"/>
</dbReference>
<keyword evidence="1" id="KW-0479">Metal-binding</keyword>
<protein>
    <recommendedName>
        <fullName evidence="4">Tyrosinase copper-binding domain-containing protein</fullName>
    </recommendedName>
</protein>
<reference evidence="5" key="2">
    <citation type="submission" date="2023-06" db="EMBL/GenBank/DDBJ databases">
        <authorList>
            <consortium name="Lawrence Berkeley National Laboratory"/>
            <person name="Haridas S."/>
            <person name="Hensen N."/>
            <person name="Bonometti L."/>
            <person name="Westerberg I."/>
            <person name="Brannstrom I.O."/>
            <person name="Guillou S."/>
            <person name="Cros-Aarteil S."/>
            <person name="Calhoun S."/>
            <person name="Kuo A."/>
            <person name="Mondo S."/>
            <person name="Pangilinan J."/>
            <person name="Riley R."/>
            <person name="LaButti K."/>
            <person name="Andreopoulos B."/>
            <person name="Lipzen A."/>
            <person name="Chen C."/>
            <person name="Yanf M."/>
            <person name="Daum C."/>
            <person name="Ng V."/>
            <person name="Clum A."/>
            <person name="Steindorff A."/>
            <person name="Ohm R."/>
            <person name="Martin F."/>
            <person name="Silar P."/>
            <person name="Natvig D."/>
            <person name="Lalanne C."/>
            <person name="Gautier V."/>
            <person name="Ament-velasquez S.L."/>
            <person name="Kruys A."/>
            <person name="Hutchinson M.I."/>
            <person name="Powell A.J."/>
            <person name="Barry K."/>
            <person name="Miller A.N."/>
            <person name="Grigoriev I.V."/>
            <person name="Debuchy R."/>
            <person name="Gladieux P."/>
            <person name="Thoren M.H."/>
            <person name="Johannesson H."/>
        </authorList>
    </citation>
    <scope>NUCLEOTIDE SEQUENCE</scope>
    <source>
        <strain evidence="5">CBS 232.78</strain>
    </source>
</reference>
<evidence type="ECO:0000313" key="6">
    <source>
        <dbReference type="Proteomes" id="UP001285441"/>
    </source>
</evidence>
<dbReference type="AlphaFoldDB" id="A0AAE0NP88"/>
<evidence type="ECO:0000259" key="4">
    <source>
        <dbReference type="PROSITE" id="PS00498"/>
    </source>
</evidence>
<proteinExistence type="predicted"/>
<organism evidence="5 6">
    <name type="scientific">Podospora didyma</name>
    <dbReference type="NCBI Taxonomy" id="330526"/>
    <lineage>
        <taxon>Eukaryota</taxon>
        <taxon>Fungi</taxon>
        <taxon>Dikarya</taxon>
        <taxon>Ascomycota</taxon>
        <taxon>Pezizomycotina</taxon>
        <taxon>Sordariomycetes</taxon>
        <taxon>Sordariomycetidae</taxon>
        <taxon>Sordariales</taxon>
        <taxon>Podosporaceae</taxon>
        <taxon>Podospora</taxon>
    </lineage>
</organism>
<dbReference type="PROSITE" id="PS00498">
    <property type="entry name" value="TYROSINASE_2"/>
    <property type="match status" value="1"/>
</dbReference>
<accession>A0AAE0NP88</accession>
<dbReference type="PANTHER" id="PTHR11474">
    <property type="entry name" value="TYROSINASE FAMILY MEMBER"/>
    <property type="match status" value="1"/>
</dbReference>
<dbReference type="Gene3D" id="1.10.1280.10">
    <property type="entry name" value="Di-copper center containing domain from catechol oxidase"/>
    <property type="match status" value="1"/>
</dbReference>
<dbReference type="InterPro" id="IPR008922">
    <property type="entry name" value="Di-copper_centre_dom_sf"/>
</dbReference>
<keyword evidence="3" id="KW-0732">Signal</keyword>
<dbReference type="Pfam" id="PF00264">
    <property type="entry name" value="Tyrosinase"/>
    <property type="match status" value="1"/>
</dbReference>
<gene>
    <name evidence="5" type="ORF">B0H63DRAFT_543446</name>
</gene>
<dbReference type="SUPFAM" id="SSF48056">
    <property type="entry name" value="Di-copper centre-containing domain"/>
    <property type="match status" value="1"/>
</dbReference>
<evidence type="ECO:0000313" key="5">
    <source>
        <dbReference type="EMBL" id="KAK3385203.1"/>
    </source>
</evidence>
<evidence type="ECO:0000256" key="1">
    <source>
        <dbReference type="ARBA" id="ARBA00022723"/>
    </source>
</evidence>
<comment type="caution">
    <text evidence="5">The sequence shown here is derived from an EMBL/GenBank/DDBJ whole genome shotgun (WGS) entry which is preliminary data.</text>
</comment>
<dbReference type="GO" id="GO:0046872">
    <property type="term" value="F:metal ion binding"/>
    <property type="evidence" value="ECO:0007669"/>
    <property type="project" value="UniProtKB-KW"/>
</dbReference>
<dbReference type="Proteomes" id="UP001285441">
    <property type="component" value="Unassembled WGS sequence"/>
</dbReference>